<evidence type="ECO:0000313" key="1">
    <source>
        <dbReference type="EMBL" id="QOW59979.1"/>
    </source>
</evidence>
<name>A0A7S6WN15_9SPIR</name>
<protein>
    <submittedName>
        <fullName evidence="1">Uncharacterized protein</fullName>
    </submittedName>
</protein>
<accession>A0A7S6WN15</accession>
<dbReference type="Proteomes" id="UP000593915">
    <property type="component" value="Chromosome"/>
</dbReference>
<evidence type="ECO:0000313" key="2">
    <source>
        <dbReference type="Proteomes" id="UP000593915"/>
    </source>
</evidence>
<dbReference type="AlphaFoldDB" id="A0A7S6WN15"/>
<organism evidence="1 2">
    <name type="scientific">Treponema pedis</name>
    <dbReference type="NCBI Taxonomy" id="409322"/>
    <lineage>
        <taxon>Bacteria</taxon>
        <taxon>Pseudomonadati</taxon>
        <taxon>Spirochaetota</taxon>
        <taxon>Spirochaetia</taxon>
        <taxon>Spirochaetales</taxon>
        <taxon>Treponemataceae</taxon>
        <taxon>Treponema</taxon>
    </lineage>
</organism>
<dbReference type="InterPro" id="IPR032675">
    <property type="entry name" value="LRR_dom_sf"/>
</dbReference>
<proteinExistence type="predicted"/>
<gene>
    <name evidence="1" type="ORF">IFE08_08950</name>
</gene>
<sequence>MKEDLKLNSVSDSELNNLDKTINNYDRIYIENSAEELILDKVNTVLSKHDIPVLLWIDEHLKNYSGNLHILRSLTNIKQLDIFVAAGEISSLSDISFIKDLQVLKLRKNFKKGISLNDLKKFSRLKHFELENGLTSKQHSFIDELTSLKTCAVFDLDLDKIIPKLTLKMLRIYRKLLSCEKIMEVFPNLTSLYLEKCKDMDLSYIGQLPHIQEVWLRYMPLVSAIPEFINPGNIKLFQTTHLPKLADVSEIFKMSNLESLMMTDLTLLKADDFSKLSELPNLKTAYITFKDPKENLKFFEFCQRNNWIYKQPALVK</sequence>
<reference evidence="1 2" key="1">
    <citation type="submission" date="2020-09" db="EMBL/GenBank/DDBJ databases">
        <title>Characterization of Treponema spp. from bovine digital dermatitis in Korea.</title>
        <authorList>
            <person name="Espiritu H.M."/>
            <person name="Cho Y.I."/>
            <person name="Mamuad L."/>
        </authorList>
    </citation>
    <scope>NUCLEOTIDE SEQUENCE [LARGE SCALE GENOMIC DNA]</scope>
    <source>
        <strain evidence="1 2">KS1</strain>
    </source>
</reference>
<dbReference type="Gene3D" id="3.80.10.10">
    <property type="entry name" value="Ribonuclease Inhibitor"/>
    <property type="match status" value="2"/>
</dbReference>
<dbReference type="SUPFAM" id="SSF52058">
    <property type="entry name" value="L domain-like"/>
    <property type="match status" value="1"/>
</dbReference>
<dbReference type="RefSeq" id="WP_194075608.1">
    <property type="nucleotide sequence ID" value="NZ_CP061839.1"/>
</dbReference>
<dbReference type="EMBL" id="CP061839">
    <property type="protein sequence ID" value="QOW59979.1"/>
    <property type="molecule type" value="Genomic_DNA"/>
</dbReference>